<dbReference type="STRING" id="180332.GCA_000797495_01916"/>
<dbReference type="InterPro" id="IPR010982">
    <property type="entry name" value="Lambda_DNA-bd_dom_sf"/>
</dbReference>
<proteinExistence type="predicted"/>
<keyword evidence="3" id="KW-1185">Reference proteome</keyword>
<comment type="caution">
    <text evidence="2">The sequence shown here is derived from an EMBL/GenBank/DDBJ whole genome shotgun (WGS) entry which is preliminary data.</text>
</comment>
<dbReference type="GO" id="GO:0003677">
    <property type="term" value="F:DNA binding"/>
    <property type="evidence" value="ECO:0007669"/>
    <property type="project" value="InterPro"/>
</dbReference>
<reference evidence="2 3" key="1">
    <citation type="journal article" date="2019" name="Anaerobe">
        <title>Detection of Robinsoniella peoriensis in multiple bone samples of a trauma patient.</title>
        <authorList>
            <person name="Schrottner P."/>
            <person name="Hartwich K."/>
            <person name="Bunk B."/>
            <person name="Schober I."/>
            <person name="Helbig S."/>
            <person name="Rudolph W.W."/>
            <person name="Gunzer F."/>
        </authorList>
    </citation>
    <scope>NUCLEOTIDE SEQUENCE [LARGE SCALE GENOMIC DNA]</scope>
    <source>
        <strain evidence="2 3">DSM 106044</strain>
    </source>
</reference>
<dbReference type="CDD" id="cd00093">
    <property type="entry name" value="HTH_XRE"/>
    <property type="match status" value="1"/>
</dbReference>
<dbReference type="SMART" id="SM00530">
    <property type="entry name" value="HTH_XRE"/>
    <property type="match status" value="1"/>
</dbReference>
<protein>
    <submittedName>
        <fullName evidence="2">Anaerobic benzoate catabolism transcriptional regulator</fullName>
    </submittedName>
</protein>
<dbReference type="Gene3D" id="1.10.260.40">
    <property type="entry name" value="lambda repressor-like DNA-binding domains"/>
    <property type="match status" value="1"/>
</dbReference>
<name>A0A4U8QB40_9FIRM</name>
<dbReference type="RefSeq" id="WP_330373816.1">
    <property type="nucleotide sequence ID" value="NZ_CABMJZ010000069.1"/>
</dbReference>
<dbReference type="EMBL" id="QGQD01000077">
    <property type="protein sequence ID" value="TLC99095.1"/>
    <property type="molecule type" value="Genomic_DNA"/>
</dbReference>
<dbReference type="PROSITE" id="PS50943">
    <property type="entry name" value="HTH_CROC1"/>
    <property type="match status" value="1"/>
</dbReference>
<evidence type="ECO:0000313" key="2">
    <source>
        <dbReference type="EMBL" id="TLC99095.1"/>
    </source>
</evidence>
<evidence type="ECO:0000259" key="1">
    <source>
        <dbReference type="PROSITE" id="PS50943"/>
    </source>
</evidence>
<evidence type="ECO:0000313" key="3">
    <source>
        <dbReference type="Proteomes" id="UP000306509"/>
    </source>
</evidence>
<accession>A0A4U8QB40</accession>
<organism evidence="2 3">
    <name type="scientific">Robinsoniella peoriensis</name>
    <dbReference type="NCBI Taxonomy" id="180332"/>
    <lineage>
        <taxon>Bacteria</taxon>
        <taxon>Bacillati</taxon>
        <taxon>Bacillota</taxon>
        <taxon>Clostridia</taxon>
        <taxon>Lachnospirales</taxon>
        <taxon>Lachnospiraceae</taxon>
        <taxon>Robinsoniella</taxon>
    </lineage>
</organism>
<feature type="domain" description="HTH cro/C1-type" evidence="1">
    <location>
        <begin position="19"/>
        <end position="75"/>
    </location>
</feature>
<gene>
    <name evidence="2" type="ORF">DSM106044_04076</name>
</gene>
<dbReference type="Pfam" id="PF01381">
    <property type="entry name" value="HTH_3"/>
    <property type="match status" value="1"/>
</dbReference>
<dbReference type="InterPro" id="IPR001387">
    <property type="entry name" value="Cro/C1-type_HTH"/>
</dbReference>
<dbReference type="SUPFAM" id="SSF47413">
    <property type="entry name" value="lambda repressor-like DNA-binding domains"/>
    <property type="match status" value="1"/>
</dbReference>
<dbReference type="Proteomes" id="UP000306509">
    <property type="component" value="Unassembled WGS sequence"/>
</dbReference>
<sequence>MDKMNKKRQSQYKQLGLTVAYYRKMRGLTQLQLAEHTNLSRTHISNLEAPNMPTSISLDKLFDISDVLGIPVKALFEFRE</sequence>
<dbReference type="AlphaFoldDB" id="A0A4U8QB40"/>